<sequence>MVGVPGKYKGCNTCRLRRVKCDNTRPFCKKCIDYGRECGGYERETVFIVGTQDDKGRVGSHPPRNAQSSRAAQSEASTQQAGRLEFVAAEPLQPAWDETVLLKSGATSQLVRIVARHADLDSAIKPSGSSPEVHGVTLSLLDSQPLDVAPTFRDEDFNMKSLCFVNLLEAGDDSTHGSDERLCLFLYQQNSSTMYTMEPAPEDAIRELGPAAYQTFPAHHFFARVYRPSAIWAALINRQPTFLCNPEWTVVPWEHYPRTSLDDLLDIVVLLPSIYSRVDHITPLDANADRRFRARDLLENCVNIEAQFEIWLSVVQQTTRSSSVPYWVADSTEDASHVPFDEPLNFASPLLCLVHVYYWTVLIGFHQCIYTLLKVFREPENERTAPELPAGLDPRKYQPAETRKLAAMVCRSLDFALRTTTQPDLLVAPVWAVQEFYSRMKVFGLCELEGLWVDDFTGRLEERGHQMRYDRALSVFSPDGHVFQVEYAGEAVKRGTCAVGVKGKDIVVLGCEKRSAMKLQDTRITPSKIGLVDTHVCLAFAGLNADARILVDKARLEAQSHRLTVEDPVTIEYITKYVAGVQQRYTQSGGVRPFGISTMVVGFDKGSTVPRLYQTEPSGIYSAWKANAIGRSSKTVREFLERNYKDDMDREATIRLAIKSLLEVVQTGAKNIEIAIMAPGKTIEMLPVEDIESYVKTIEQEKQEEAAKKKTGRTPGTGSAAILTREREGGSD</sequence>
<dbReference type="CDD" id="cd03755">
    <property type="entry name" value="proteasome_alpha_type_7"/>
    <property type="match status" value="1"/>
</dbReference>
<dbReference type="SMART" id="SM00948">
    <property type="entry name" value="Proteasome_A_N"/>
    <property type="match status" value="1"/>
</dbReference>
<gene>
    <name evidence="9" type="ORF">FHL15_006618</name>
</gene>
<comment type="subcellular location">
    <subcellularLocation>
        <location evidence="2">Cytoplasm</location>
    </subcellularLocation>
    <subcellularLocation>
        <location evidence="1">Nucleus</location>
    </subcellularLocation>
</comment>
<dbReference type="SUPFAM" id="SSF57701">
    <property type="entry name" value="Zn2/Cys6 DNA-binding domain"/>
    <property type="match status" value="1"/>
</dbReference>
<keyword evidence="4 6" id="KW-0647">Proteasome</keyword>
<evidence type="ECO:0000256" key="1">
    <source>
        <dbReference type="ARBA" id="ARBA00004123"/>
    </source>
</evidence>
<dbReference type="Pfam" id="PF00172">
    <property type="entry name" value="Zn_clus"/>
    <property type="match status" value="1"/>
</dbReference>
<evidence type="ECO:0000313" key="10">
    <source>
        <dbReference type="Proteomes" id="UP000319160"/>
    </source>
</evidence>
<dbReference type="InterPro" id="IPR029055">
    <property type="entry name" value="Ntn_hydrolases_N"/>
</dbReference>
<dbReference type="Gene3D" id="4.10.240.10">
    <property type="entry name" value="Zn(2)-C6 fungal-type DNA-binding domain"/>
    <property type="match status" value="1"/>
</dbReference>
<dbReference type="GO" id="GO:0005737">
    <property type="term" value="C:cytoplasm"/>
    <property type="evidence" value="ECO:0007669"/>
    <property type="project" value="UniProtKB-SubCell"/>
</dbReference>
<dbReference type="PROSITE" id="PS00388">
    <property type="entry name" value="PROTEASOME_ALPHA_1"/>
    <property type="match status" value="1"/>
</dbReference>
<dbReference type="InterPro" id="IPR001138">
    <property type="entry name" value="Zn2Cys6_DnaBD"/>
</dbReference>
<dbReference type="PROSITE" id="PS50048">
    <property type="entry name" value="ZN2_CY6_FUNGAL_2"/>
    <property type="match status" value="1"/>
</dbReference>
<dbReference type="InterPro" id="IPR000426">
    <property type="entry name" value="Proteasome_asu_N"/>
</dbReference>
<evidence type="ECO:0000256" key="7">
    <source>
        <dbReference type="SAM" id="MobiDB-lite"/>
    </source>
</evidence>
<organism evidence="9 10">
    <name type="scientific">Xylaria flabelliformis</name>
    <dbReference type="NCBI Taxonomy" id="2512241"/>
    <lineage>
        <taxon>Eukaryota</taxon>
        <taxon>Fungi</taxon>
        <taxon>Dikarya</taxon>
        <taxon>Ascomycota</taxon>
        <taxon>Pezizomycotina</taxon>
        <taxon>Sordariomycetes</taxon>
        <taxon>Xylariomycetidae</taxon>
        <taxon>Xylariales</taxon>
        <taxon>Xylariaceae</taxon>
        <taxon>Xylaria</taxon>
    </lineage>
</organism>
<dbReference type="SUPFAM" id="SSF56235">
    <property type="entry name" value="N-terminal nucleophile aminohydrolases (Ntn hydrolases)"/>
    <property type="match status" value="1"/>
</dbReference>
<dbReference type="PANTHER" id="PTHR11599">
    <property type="entry name" value="PROTEASOME SUBUNIT ALPHA/BETA"/>
    <property type="match status" value="1"/>
</dbReference>
<dbReference type="OrthoDB" id="3145928at2759"/>
<feature type="domain" description="Zn(2)-C6 fungal-type" evidence="8">
    <location>
        <begin position="10"/>
        <end position="38"/>
    </location>
</feature>
<dbReference type="CDD" id="cd00067">
    <property type="entry name" value="GAL4"/>
    <property type="match status" value="1"/>
</dbReference>
<dbReference type="Pfam" id="PF10584">
    <property type="entry name" value="Proteasome_A_N"/>
    <property type="match status" value="1"/>
</dbReference>
<dbReference type="NCBIfam" id="NF003075">
    <property type="entry name" value="PRK03996.1"/>
    <property type="match status" value="1"/>
</dbReference>
<dbReference type="FunFam" id="3.60.20.10:FF:000004">
    <property type="entry name" value="Proteasome subunit alpha type-4"/>
    <property type="match status" value="1"/>
</dbReference>
<dbReference type="Gene3D" id="3.60.20.10">
    <property type="entry name" value="Glutamine Phosphoribosylpyrophosphate, subunit 1, domain 1"/>
    <property type="match status" value="1"/>
</dbReference>
<keyword evidence="5" id="KW-0539">Nucleus</keyword>
<feature type="compositionally biased region" description="Low complexity" evidence="7">
    <location>
        <begin position="66"/>
        <end position="77"/>
    </location>
</feature>
<dbReference type="AlphaFoldDB" id="A0A553HWY0"/>
<evidence type="ECO:0000256" key="2">
    <source>
        <dbReference type="ARBA" id="ARBA00004496"/>
    </source>
</evidence>
<evidence type="ECO:0000256" key="5">
    <source>
        <dbReference type="ARBA" id="ARBA00023242"/>
    </source>
</evidence>
<dbReference type="InterPro" id="IPR001353">
    <property type="entry name" value="Proteasome_sua/b"/>
</dbReference>
<evidence type="ECO:0000256" key="6">
    <source>
        <dbReference type="PROSITE-ProRule" id="PRU00808"/>
    </source>
</evidence>
<dbReference type="GO" id="GO:0006511">
    <property type="term" value="P:ubiquitin-dependent protein catabolic process"/>
    <property type="evidence" value="ECO:0007669"/>
    <property type="project" value="InterPro"/>
</dbReference>
<comment type="similarity">
    <text evidence="6">Belongs to the peptidase T1A family.</text>
</comment>
<evidence type="ECO:0000313" key="9">
    <source>
        <dbReference type="EMBL" id="TRX92451.1"/>
    </source>
</evidence>
<dbReference type="GO" id="GO:0000981">
    <property type="term" value="F:DNA-binding transcription factor activity, RNA polymerase II-specific"/>
    <property type="evidence" value="ECO:0007669"/>
    <property type="project" value="InterPro"/>
</dbReference>
<dbReference type="PROSITE" id="PS00463">
    <property type="entry name" value="ZN2_CY6_FUNGAL_1"/>
    <property type="match status" value="1"/>
</dbReference>
<dbReference type="PROSITE" id="PS00854">
    <property type="entry name" value="PROTEASOME_BETA_1"/>
    <property type="match status" value="1"/>
</dbReference>
<dbReference type="Proteomes" id="UP000319160">
    <property type="component" value="Unassembled WGS sequence"/>
</dbReference>
<feature type="region of interest" description="Disordered" evidence="7">
    <location>
        <begin position="705"/>
        <end position="732"/>
    </location>
</feature>
<dbReference type="EMBL" id="VFLP01000036">
    <property type="protein sequence ID" value="TRX92451.1"/>
    <property type="molecule type" value="Genomic_DNA"/>
</dbReference>
<dbReference type="PROSITE" id="PS51475">
    <property type="entry name" value="PROTEASOME_ALPHA_2"/>
    <property type="match status" value="1"/>
</dbReference>
<dbReference type="InterPro" id="IPR050115">
    <property type="entry name" value="Proteasome_alpha"/>
</dbReference>
<dbReference type="Pfam" id="PF00227">
    <property type="entry name" value="Proteasome"/>
    <property type="match status" value="1"/>
</dbReference>
<evidence type="ECO:0000259" key="8">
    <source>
        <dbReference type="PROSITE" id="PS50048"/>
    </source>
</evidence>
<protein>
    <recommendedName>
        <fullName evidence="8">Zn(2)-C6 fungal-type domain-containing protein</fullName>
    </recommendedName>
</protein>
<evidence type="ECO:0000256" key="3">
    <source>
        <dbReference type="ARBA" id="ARBA00022490"/>
    </source>
</evidence>
<keyword evidence="10" id="KW-1185">Reference proteome</keyword>
<accession>A0A553HWY0</accession>
<name>A0A553HWY0_9PEZI</name>
<comment type="caution">
    <text evidence="9">The sequence shown here is derived from an EMBL/GenBank/DDBJ whole genome shotgun (WGS) entry which is preliminary data.</text>
</comment>
<dbReference type="SMART" id="SM00066">
    <property type="entry name" value="GAL4"/>
    <property type="match status" value="1"/>
</dbReference>
<dbReference type="STRING" id="2512241.A0A553HWY0"/>
<dbReference type="GO" id="GO:0019773">
    <property type="term" value="C:proteasome core complex, alpha-subunit complex"/>
    <property type="evidence" value="ECO:0007669"/>
    <property type="project" value="UniProtKB-UniRule"/>
</dbReference>
<dbReference type="InterPro" id="IPR036864">
    <property type="entry name" value="Zn2-C6_fun-type_DNA-bd_sf"/>
</dbReference>
<dbReference type="InterPro" id="IPR023332">
    <property type="entry name" value="Proteasome_alpha-type"/>
</dbReference>
<keyword evidence="3" id="KW-0963">Cytoplasm</keyword>
<dbReference type="InterPro" id="IPR016050">
    <property type="entry name" value="Proteasome_bsu_CS"/>
</dbReference>
<reference evidence="10" key="1">
    <citation type="submission" date="2019-06" db="EMBL/GenBank/DDBJ databases">
        <title>Draft genome sequence of the griseofulvin-producing fungus Xylaria cubensis strain G536.</title>
        <authorList>
            <person name="Mead M.E."/>
            <person name="Raja H.A."/>
            <person name="Steenwyk J.L."/>
            <person name="Knowles S.L."/>
            <person name="Oberlies N.H."/>
            <person name="Rokas A."/>
        </authorList>
    </citation>
    <scope>NUCLEOTIDE SEQUENCE [LARGE SCALE GENOMIC DNA]</scope>
    <source>
        <strain evidence="10">G536</strain>
    </source>
</reference>
<proteinExistence type="inferred from homology"/>
<feature type="region of interest" description="Disordered" evidence="7">
    <location>
        <begin position="52"/>
        <end position="77"/>
    </location>
</feature>
<evidence type="ECO:0000256" key="4">
    <source>
        <dbReference type="ARBA" id="ARBA00022942"/>
    </source>
</evidence>
<dbReference type="GO" id="GO:0008270">
    <property type="term" value="F:zinc ion binding"/>
    <property type="evidence" value="ECO:0007669"/>
    <property type="project" value="InterPro"/>
</dbReference>
<dbReference type="GO" id="GO:0005634">
    <property type="term" value="C:nucleus"/>
    <property type="evidence" value="ECO:0007669"/>
    <property type="project" value="UniProtKB-SubCell"/>
</dbReference>